<keyword evidence="1" id="KW-0472">Membrane</keyword>
<evidence type="ECO:0000313" key="3">
    <source>
        <dbReference type="Proteomes" id="UP000599074"/>
    </source>
</evidence>
<proteinExistence type="predicted"/>
<protein>
    <submittedName>
        <fullName evidence="2">Uncharacterized protein</fullName>
    </submittedName>
</protein>
<evidence type="ECO:0000256" key="1">
    <source>
        <dbReference type="SAM" id="Phobius"/>
    </source>
</evidence>
<dbReference type="Proteomes" id="UP000599074">
    <property type="component" value="Unassembled WGS sequence"/>
</dbReference>
<keyword evidence="3" id="KW-1185">Reference proteome</keyword>
<organism evidence="2 3">
    <name type="scientific">Planosporangium mesophilum</name>
    <dbReference type="NCBI Taxonomy" id="689768"/>
    <lineage>
        <taxon>Bacteria</taxon>
        <taxon>Bacillati</taxon>
        <taxon>Actinomycetota</taxon>
        <taxon>Actinomycetes</taxon>
        <taxon>Micromonosporales</taxon>
        <taxon>Micromonosporaceae</taxon>
        <taxon>Planosporangium</taxon>
    </lineage>
</organism>
<keyword evidence="1" id="KW-0812">Transmembrane</keyword>
<keyword evidence="1" id="KW-1133">Transmembrane helix</keyword>
<dbReference type="EMBL" id="BOON01000031">
    <property type="protein sequence ID" value="GII23802.1"/>
    <property type="molecule type" value="Genomic_DNA"/>
</dbReference>
<name>A0A8J3TEQ8_9ACTN</name>
<feature type="transmembrane region" description="Helical" evidence="1">
    <location>
        <begin position="69"/>
        <end position="90"/>
    </location>
</feature>
<comment type="caution">
    <text evidence="2">The sequence shown here is derived from an EMBL/GenBank/DDBJ whole genome shotgun (WGS) entry which is preliminary data.</text>
</comment>
<evidence type="ECO:0000313" key="2">
    <source>
        <dbReference type="EMBL" id="GII23802.1"/>
    </source>
</evidence>
<gene>
    <name evidence="2" type="ORF">Pme01_33990</name>
</gene>
<reference evidence="2" key="1">
    <citation type="submission" date="2021-01" db="EMBL/GenBank/DDBJ databases">
        <title>Whole genome shotgun sequence of Planosporangium mesophilum NBRC 109066.</title>
        <authorList>
            <person name="Komaki H."/>
            <person name="Tamura T."/>
        </authorList>
    </citation>
    <scope>NUCLEOTIDE SEQUENCE</scope>
    <source>
        <strain evidence="2">NBRC 109066</strain>
    </source>
</reference>
<dbReference type="AlphaFoldDB" id="A0A8J3TEQ8"/>
<accession>A0A8J3TEQ8</accession>
<sequence>MLAQLRQLSCSDGGGNCVWHNLTDKSSDNCMQLLDWMLNCGARFGADLSLGIGRGGPVRTLPAQEVTDVAFAFALIGTAVLGFMAGLFSFKVKSRWCPLCGARLTCSVCTRAEGPQAQVQP</sequence>